<dbReference type="PROSITE" id="PS01149">
    <property type="entry name" value="PSI_RSU"/>
    <property type="match status" value="1"/>
</dbReference>
<dbReference type="Proteomes" id="UP000275394">
    <property type="component" value="Unassembled WGS sequence"/>
</dbReference>
<name>A0A3N2DMU8_9GAMM</name>
<dbReference type="AlphaFoldDB" id="A0A3N2DMU8"/>
<evidence type="ECO:0000256" key="5">
    <source>
        <dbReference type="ARBA" id="ARBA00037590"/>
    </source>
</evidence>
<dbReference type="GO" id="GO:0003723">
    <property type="term" value="F:RNA binding"/>
    <property type="evidence" value="ECO:0007669"/>
    <property type="project" value="UniProtKB-KW"/>
</dbReference>
<evidence type="ECO:0000256" key="3">
    <source>
        <dbReference type="ARBA" id="ARBA00023235"/>
    </source>
</evidence>
<dbReference type="EC" id="5.4.99.-" evidence="7"/>
<comment type="catalytic activity">
    <reaction evidence="4">
        <text>uridine(516) in 16S rRNA = pseudouridine(516) in 16S rRNA</text>
        <dbReference type="Rhea" id="RHEA:38867"/>
        <dbReference type="Rhea" id="RHEA-COMP:10089"/>
        <dbReference type="Rhea" id="RHEA-COMP:10090"/>
        <dbReference type="ChEBI" id="CHEBI:65314"/>
        <dbReference type="ChEBI" id="CHEBI:65315"/>
        <dbReference type="EC" id="5.4.99.19"/>
    </reaction>
</comment>
<dbReference type="SUPFAM" id="SSF55120">
    <property type="entry name" value="Pseudouridine synthase"/>
    <property type="match status" value="1"/>
</dbReference>
<keyword evidence="10" id="KW-1185">Reference proteome</keyword>
<dbReference type="Pfam" id="PF00849">
    <property type="entry name" value="PseudoU_synth_2"/>
    <property type="match status" value="1"/>
</dbReference>
<evidence type="ECO:0000256" key="7">
    <source>
        <dbReference type="RuleBase" id="RU003887"/>
    </source>
</evidence>
<dbReference type="OrthoDB" id="9807213at2"/>
<dbReference type="GO" id="GO:0160136">
    <property type="term" value="F:16S rRNA pseudouridine(516) synthase activity"/>
    <property type="evidence" value="ECO:0007669"/>
    <property type="project" value="UniProtKB-EC"/>
</dbReference>
<comment type="caution">
    <text evidence="9">The sequence shown here is derived from an EMBL/GenBank/DDBJ whole genome shotgun (WGS) entry which is preliminary data.</text>
</comment>
<reference evidence="9 10" key="1">
    <citation type="submission" date="2018-11" db="EMBL/GenBank/DDBJ databases">
        <title>Genomic Encyclopedia of Type Strains, Phase IV (KMG-IV): sequencing the most valuable type-strain genomes for metagenomic binning, comparative biology and taxonomic classification.</title>
        <authorList>
            <person name="Goeker M."/>
        </authorList>
    </citation>
    <scope>NUCLEOTIDE SEQUENCE [LARGE SCALE GENOMIC DNA]</scope>
    <source>
        <strain evidence="9 10">DSM 100316</strain>
    </source>
</reference>
<dbReference type="InterPro" id="IPR042092">
    <property type="entry name" value="PsdUridine_s_RsuA/RluB/E/F_cat"/>
</dbReference>
<feature type="domain" description="Pseudouridine synthase RsuA/RluA-like" evidence="8">
    <location>
        <begin position="65"/>
        <end position="196"/>
    </location>
</feature>
<comment type="function">
    <text evidence="5">Responsible for synthesis of pseudouridine from uracil-516 in 16S ribosomal RNA.</text>
</comment>
<dbReference type="InterPro" id="IPR036986">
    <property type="entry name" value="S4_RNA-bd_sf"/>
</dbReference>
<protein>
    <recommendedName>
        <fullName evidence="7">Pseudouridine synthase</fullName>
        <ecNumber evidence="7">5.4.99.-</ecNumber>
    </recommendedName>
</protein>
<dbReference type="Gene3D" id="3.10.290.10">
    <property type="entry name" value="RNA-binding S4 domain"/>
    <property type="match status" value="1"/>
</dbReference>
<dbReference type="GO" id="GO:0001522">
    <property type="term" value="P:pseudouridine synthesis"/>
    <property type="evidence" value="ECO:0007669"/>
    <property type="project" value="InterPro"/>
</dbReference>
<evidence type="ECO:0000256" key="1">
    <source>
        <dbReference type="ARBA" id="ARBA00008348"/>
    </source>
</evidence>
<evidence type="ECO:0000256" key="2">
    <source>
        <dbReference type="ARBA" id="ARBA00022884"/>
    </source>
</evidence>
<dbReference type="InterPro" id="IPR020103">
    <property type="entry name" value="PsdUridine_synth_cat_dom_sf"/>
</dbReference>
<evidence type="ECO:0000313" key="10">
    <source>
        <dbReference type="Proteomes" id="UP000275394"/>
    </source>
</evidence>
<dbReference type="Gene3D" id="3.30.70.1560">
    <property type="entry name" value="Alpha-L RNA-binding motif"/>
    <property type="match status" value="1"/>
</dbReference>
<proteinExistence type="inferred from homology"/>
<dbReference type="Gene3D" id="3.30.70.580">
    <property type="entry name" value="Pseudouridine synthase I, catalytic domain, N-terminal subdomain"/>
    <property type="match status" value="1"/>
</dbReference>
<dbReference type="PANTHER" id="PTHR47683:SF4">
    <property type="entry name" value="PSEUDOURIDINE SYNTHASE"/>
    <property type="match status" value="1"/>
</dbReference>
<dbReference type="InterPro" id="IPR018496">
    <property type="entry name" value="PsdUridine_synth_RsuA/RluB_CS"/>
</dbReference>
<keyword evidence="3 7" id="KW-0413">Isomerase</keyword>
<accession>A0A3N2DMU8</accession>
<dbReference type="SUPFAM" id="SSF55174">
    <property type="entry name" value="Alpha-L RNA-binding motif"/>
    <property type="match status" value="1"/>
</dbReference>
<keyword evidence="2 6" id="KW-0694">RNA-binding</keyword>
<dbReference type="NCBIfam" id="TIGR00093">
    <property type="entry name" value="pseudouridine synthase"/>
    <property type="match status" value="1"/>
</dbReference>
<gene>
    <name evidence="9" type="ORF">EDC56_1561</name>
</gene>
<dbReference type="GO" id="GO:0006364">
    <property type="term" value="P:rRNA processing"/>
    <property type="evidence" value="ECO:0007669"/>
    <property type="project" value="UniProtKB-ARBA"/>
</dbReference>
<comment type="similarity">
    <text evidence="1 7">Belongs to the pseudouridine synthase RsuA family.</text>
</comment>
<dbReference type="InterPro" id="IPR050343">
    <property type="entry name" value="RsuA_PseudoU_synthase"/>
</dbReference>
<dbReference type="InterPro" id="IPR006145">
    <property type="entry name" value="PsdUridine_synth_RsuA/RluA"/>
</dbReference>
<dbReference type="EMBL" id="RKHR01000004">
    <property type="protein sequence ID" value="ROS01133.1"/>
    <property type="molecule type" value="Genomic_DNA"/>
</dbReference>
<organism evidence="9 10">
    <name type="scientific">Sinobacterium caligoides</name>
    <dbReference type="NCBI Taxonomy" id="933926"/>
    <lineage>
        <taxon>Bacteria</taxon>
        <taxon>Pseudomonadati</taxon>
        <taxon>Pseudomonadota</taxon>
        <taxon>Gammaproteobacteria</taxon>
        <taxon>Cellvibrionales</taxon>
        <taxon>Spongiibacteraceae</taxon>
        <taxon>Sinobacterium</taxon>
    </lineage>
</organism>
<evidence type="ECO:0000259" key="8">
    <source>
        <dbReference type="Pfam" id="PF00849"/>
    </source>
</evidence>
<evidence type="ECO:0000256" key="6">
    <source>
        <dbReference type="PROSITE-ProRule" id="PRU00182"/>
    </source>
</evidence>
<dbReference type="RefSeq" id="WP_123711962.1">
    <property type="nucleotide sequence ID" value="NZ_RKHR01000004.1"/>
</dbReference>
<dbReference type="PANTHER" id="PTHR47683">
    <property type="entry name" value="PSEUDOURIDINE SYNTHASE FAMILY PROTEIN-RELATED"/>
    <property type="match status" value="1"/>
</dbReference>
<dbReference type="CDD" id="cd02553">
    <property type="entry name" value="PseudoU_synth_RsuA"/>
    <property type="match status" value="1"/>
</dbReference>
<dbReference type="PROSITE" id="PS50889">
    <property type="entry name" value="S4"/>
    <property type="match status" value="1"/>
</dbReference>
<dbReference type="InterPro" id="IPR000748">
    <property type="entry name" value="PsdUridine_synth_RsuA/RluB/E/F"/>
</dbReference>
<dbReference type="InterPro" id="IPR020094">
    <property type="entry name" value="TruA/RsuA/RluB/E/F_N"/>
</dbReference>
<evidence type="ECO:0000313" key="9">
    <source>
        <dbReference type="EMBL" id="ROS01133.1"/>
    </source>
</evidence>
<sequence length="238" mass="27013">MAAKRARLDRFISQHSHFDKRQVRALLARGEVLVDGVIARDIQQQVDAFSHICVAGEVLQDRQPHYLMLHKPVGVVSATIDEQHRTVFDLLDEKVRSIEGLHIVGRLDLNSSGLILLSNDGRWSQQLTAPGSKVEKHYRVGLANPLEQGYIDAFAAGMYFEFEQITTQPARLDIIDAHTAEVWLTEGRYHQIKRMFGRFRNPVLSLHRCAIGDITLDQQLQPGQYRALTTSELQSHNN</sequence>
<evidence type="ECO:0000256" key="4">
    <source>
        <dbReference type="ARBA" id="ARBA00036749"/>
    </source>
</evidence>